<dbReference type="EMBL" id="JAKPBZ010000114">
    <property type="protein sequence ID" value="MCL2894643.1"/>
    <property type="molecule type" value="Genomic_DNA"/>
</dbReference>
<dbReference type="InterPro" id="IPR029044">
    <property type="entry name" value="Nucleotide-diphossugar_trans"/>
</dbReference>
<reference evidence="1 2" key="1">
    <citation type="submission" date="2022-02" db="EMBL/GenBank/DDBJ databases">
        <title>Description of Brenneria tiliae sp. nov. isolated from symptomatic Tilia x moltkei and Tilia x europaea trees in the UK.</title>
        <authorList>
            <person name="Kile H."/>
        </authorList>
    </citation>
    <scope>NUCLEOTIDE SEQUENCE [LARGE SCALE GENOMIC DNA]</scope>
    <source>
        <strain evidence="1 2">MC1SB4.1</strain>
    </source>
</reference>
<evidence type="ECO:0000313" key="1">
    <source>
        <dbReference type="EMBL" id="MCL2894643.1"/>
    </source>
</evidence>
<sequence length="257" mass="28889">MNILAVSAVNNDDVLKNCLLRSPDINSGLLPLAVYRGYKNASMAYNQARKEAPKDAILIFVHQDVYLPAGFLNNLHKQLEILKRKDPNWGVLGCIGVDMSGGIVGETWSSGIGKVVGVKVTKPEQVQSVDELIIISKNDELSFFDDNLPSFHLYGTDIVQSVLDRGRKSYVVDLPIIHHSKPVISLLGGYSDAFWYMKKKWKDNLPITSTICRITPSGIYFLKAAFHYWRKNIKRKERPETIGNPAEIAKKITFEKI</sequence>
<name>A0ABT0MZF3_9GAMM</name>
<gene>
    <name evidence="1" type="ORF">MFP26_18350</name>
</gene>
<keyword evidence="2" id="KW-1185">Reference proteome</keyword>
<dbReference type="Proteomes" id="UP001203069">
    <property type="component" value="Unassembled WGS sequence"/>
</dbReference>
<dbReference type="RefSeq" id="WP_249245764.1">
    <property type="nucleotide sequence ID" value="NZ_JAKPBZ010000114.1"/>
</dbReference>
<proteinExistence type="predicted"/>
<organism evidence="1 2">
    <name type="scientific">Brenneria tiliae</name>
    <dbReference type="NCBI Taxonomy" id="2914984"/>
    <lineage>
        <taxon>Bacteria</taxon>
        <taxon>Pseudomonadati</taxon>
        <taxon>Pseudomonadota</taxon>
        <taxon>Gammaproteobacteria</taxon>
        <taxon>Enterobacterales</taxon>
        <taxon>Pectobacteriaceae</taxon>
        <taxon>Brenneria</taxon>
    </lineage>
</organism>
<dbReference type="SUPFAM" id="SSF53448">
    <property type="entry name" value="Nucleotide-diphospho-sugar transferases"/>
    <property type="match status" value="1"/>
</dbReference>
<dbReference type="Gene3D" id="3.90.550.10">
    <property type="entry name" value="Spore Coat Polysaccharide Biosynthesis Protein SpsA, Chain A"/>
    <property type="match status" value="1"/>
</dbReference>
<accession>A0ABT0MZF3</accession>
<comment type="caution">
    <text evidence="1">The sequence shown here is derived from an EMBL/GenBank/DDBJ whole genome shotgun (WGS) entry which is preliminary data.</text>
</comment>
<protein>
    <submittedName>
        <fullName evidence="1">Glycosyltransferase family protein</fullName>
    </submittedName>
</protein>
<evidence type="ECO:0000313" key="2">
    <source>
        <dbReference type="Proteomes" id="UP001203069"/>
    </source>
</evidence>